<dbReference type="HAMAP" id="MF_01818">
    <property type="entry name" value="RNase_Z_BN"/>
    <property type="match status" value="1"/>
</dbReference>
<dbReference type="CDD" id="cd07717">
    <property type="entry name" value="RNaseZ_ZiPD-like_MBL-fold"/>
    <property type="match status" value="1"/>
</dbReference>
<keyword evidence="3 8" id="KW-0540">Nuclease</keyword>
<dbReference type="NCBIfam" id="NF000801">
    <property type="entry name" value="PRK00055.1-3"/>
    <property type="match status" value="1"/>
</dbReference>
<dbReference type="NCBIfam" id="TIGR02651">
    <property type="entry name" value="RNase_Z"/>
    <property type="match status" value="1"/>
</dbReference>
<evidence type="ECO:0000259" key="10">
    <source>
        <dbReference type="Pfam" id="PF12706"/>
    </source>
</evidence>
<feature type="domain" description="Metallo-beta-lactamase" evidence="10">
    <location>
        <begin position="195"/>
        <end position="267"/>
    </location>
</feature>
<evidence type="ECO:0000256" key="8">
    <source>
        <dbReference type="HAMAP-Rule" id="MF_01818"/>
    </source>
</evidence>
<keyword evidence="7 8" id="KW-0862">Zinc</keyword>
<reference evidence="11 12" key="1">
    <citation type="submission" date="2019-08" db="EMBL/GenBank/DDBJ databases">
        <title>Complete genome sequence of Candidatus Uab amorphum.</title>
        <authorList>
            <person name="Shiratori T."/>
            <person name="Suzuki S."/>
            <person name="Kakizawa Y."/>
            <person name="Ishida K."/>
        </authorList>
    </citation>
    <scope>NUCLEOTIDE SEQUENCE [LARGE SCALE GENOMIC DNA]</scope>
    <source>
        <strain evidence="11 12">SRT547</strain>
    </source>
</reference>
<evidence type="ECO:0000313" key="11">
    <source>
        <dbReference type="EMBL" id="BBM83831.1"/>
    </source>
</evidence>
<dbReference type="PANTHER" id="PTHR46018">
    <property type="entry name" value="ZINC PHOSPHODIESTERASE ELAC PROTEIN 1"/>
    <property type="match status" value="1"/>
</dbReference>
<evidence type="ECO:0000256" key="7">
    <source>
        <dbReference type="ARBA" id="ARBA00022833"/>
    </source>
</evidence>
<keyword evidence="6 8" id="KW-0378">Hydrolase</keyword>
<dbReference type="InterPro" id="IPR036866">
    <property type="entry name" value="RibonucZ/Hydroxyglut_hydro"/>
</dbReference>
<protein>
    <recommendedName>
        <fullName evidence="8">Ribonuclease Z</fullName>
        <shortName evidence="8">RNase Z</shortName>
        <ecNumber evidence="8">3.1.26.11</ecNumber>
    </recommendedName>
    <alternativeName>
        <fullName evidence="8">tRNA 3 endonuclease</fullName>
    </alternativeName>
    <alternativeName>
        <fullName evidence="8">tRNase Z</fullName>
    </alternativeName>
</protein>
<dbReference type="InterPro" id="IPR013471">
    <property type="entry name" value="RNase_Z/BN"/>
</dbReference>
<name>A0A5S9IM22_UABAM</name>
<dbReference type="Pfam" id="PF00753">
    <property type="entry name" value="Lactamase_B"/>
    <property type="match status" value="1"/>
</dbReference>
<feature type="binding site" evidence="8">
    <location>
        <position position="208"/>
    </location>
    <ligand>
        <name>Zn(2+)</name>
        <dbReference type="ChEBI" id="CHEBI:29105"/>
        <label>1</label>
        <note>catalytic</note>
    </ligand>
</feature>
<feature type="binding site" evidence="8">
    <location>
        <position position="68"/>
    </location>
    <ligand>
        <name>Zn(2+)</name>
        <dbReference type="ChEBI" id="CHEBI:29105"/>
        <label>2</label>
        <note>catalytic</note>
    </ligand>
</feature>
<feature type="binding site" evidence="8">
    <location>
        <position position="65"/>
    </location>
    <ligand>
        <name>Zn(2+)</name>
        <dbReference type="ChEBI" id="CHEBI:29105"/>
        <label>1</label>
        <note>catalytic</note>
    </ligand>
</feature>
<dbReference type="AlphaFoldDB" id="A0A5S9IM22"/>
<dbReference type="NCBIfam" id="NF000805">
    <property type="entry name" value="PRK00055.2-3"/>
    <property type="match status" value="1"/>
</dbReference>
<evidence type="ECO:0000256" key="5">
    <source>
        <dbReference type="ARBA" id="ARBA00022759"/>
    </source>
</evidence>
<evidence type="ECO:0000313" key="12">
    <source>
        <dbReference type="Proteomes" id="UP000326354"/>
    </source>
</evidence>
<keyword evidence="12" id="KW-1185">Reference proteome</keyword>
<comment type="catalytic activity">
    <reaction evidence="8">
        <text>Endonucleolytic cleavage of RNA, removing extra 3' nucleotides from tRNA precursor, generating 3' termini of tRNAs. A 3'-hydroxy group is left at the tRNA terminus and a 5'-phosphoryl group is left at the trailer molecule.</text>
        <dbReference type="EC" id="3.1.26.11"/>
    </reaction>
</comment>
<keyword evidence="2 8" id="KW-0819">tRNA processing</keyword>
<feature type="active site" description="Proton acceptor" evidence="8">
    <location>
        <position position="67"/>
    </location>
</feature>
<comment type="similarity">
    <text evidence="8">Belongs to the RNase Z family.</text>
</comment>
<evidence type="ECO:0000256" key="3">
    <source>
        <dbReference type="ARBA" id="ARBA00022722"/>
    </source>
</evidence>
<dbReference type="GO" id="GO:0008270">
    <property type="term" value="F:zinc ion binding"/>
    <property type="evidence" value="ECO:0007669"/>
    <property type="project" value="UniProtKB-UniRule"/>
</dbReference>
<sequence>MSQRELTILGTSGQVPTRYRNHNGYLLKWDKQGFLFDPGEGIQRQMIYSNVSTSMITKIFITHFHGDHCLGLAGLSQRISLDKVAHPIEIYYPASGQEFYERLRKSTIFHDVAHIIDCPISQEGVIFEDEEFVITAKFLSHSVETFGYRIQEKDRRTMLVDKLAQFNIQGPKVGELQRKGYLDIDGERILVENVSIPRKGQSMAFVMDTRVCNAAEELAQDVDLLICEATYLSQHATEAKERGHLTAKEAATIAKNAGVRKVVLSHFSQRYPHTDLILQEAKSIFDNVHVAKDCEKIAMPKRKK</sequence>
<evidence type="ECO:0000256" key="6">
    <source>
        <dbReference type="ARBA" id="ARBA00022801"/>
    </source>
</evidence>
<evidence type="ECO:0000256" key="1">
    <source>
        <dbReference type="ARBA" id="ARBA00011738"/>
    </source>
</evidence>
<dbReference type="KEGG" id="uam:UABAM_02186"/>
<dbReference type="Gene3D" id="3.60.15.10">
    <property type="entry name" value="Ribonuclease Z/Hydroxyacylglutathione hydrolase-like"/>
    <property type="match status" value="1"/>
</dbReference>
<feature type="binding site" evidence="8">
    <location>
        <position position="67"/>
    </location>
    <ligand>
        <name>Zn(2+)</name>
        <dbReference type="ChEBI" id="CHEBI:29105"/>
        <label>2</label>
        <note>catalytic</note>
    </ligand>
</feature>
<proteinExistence type="inferred from homology"/>
<dbReference type="InterPro" id="IPR001279">
    <property type="entry name" value="Metallo-B-lactamas"/>
</dbReference>
<dbReference type="Proteomes" id="UP000326354">
    <property type="component" value="Chromosome"/>
</dbReference>
<dbReference type="EC" id="3.1.26.11" evidence="8"/>
<dbReference type="SUPFAM" id="SSF56281">
    <property type="entry name" value="Metallo-hydrolase/oxidoreductase"/>
    <property type="match status" value="1"/>
</dbReference>
<dbReference type="RefSeq" id="WP_151968014.1">
    <property type="nucleotide sequence ID" value="NZ_AP019860.1"/>
</dbReference>
<evidence type="ECO:0000259" key="9">
    <source>
        <dbReference type="Pfam" id="PF00753"/>
    </source>
</evidence>
<feature type="binding site" evidence="8">
    <location>
        <position position="141"/>
    </location>
    <ligand>
        <name>Zn(2+)</name>
        <dbReference type="ChEBI" id="CHEBI:29105"/>
        <label>1</label>
        <note>catalytic</note>
    </ligand>
</feature>
<dbReference type="Pfam" id="PF12706">
    <property type="entry name" value="Lactamase_B_2"/>
    <property type="match status" value="1"/>
</dbReference>
<dbReference type="PANTHER" id="PTHR46018:SF2">
    <property type="entry name" value="ZINC PHOSPHODIESTERASE ELAC PROTEIN 1"/>
    <property type="match status" value="1"/>
</dbReference>
<dbReference type="EMBL" id="AP019860">
    <property type="protein sequence ID" value="BBM83831.1"/>
    <property type="molecule type" value="Genomic_DNA"/>
</dbReference>
<evidence type="ECO:0000256" key="4">
    <source>
        <dbReference type="ARBA" id="ARBA00022723"/>
    </source>
</evidence>
<comment type="cofactor">
    <cofactor evidence="8">
        <name>Zn(2+)</name>
        <dbReference type="ChEBI" id="CHEBI:29105"/>
    </cofactor>
    <text evidence="8">Binds 2 Zn(2+) ions.</text>
</comment>
<feature type="binding site" evidence="8">
    <location>
        <position position="266"/>
    </location>
    <ligand>
        <name>Zn(2+)</name>
        <dbReference type="ChEBI" id="CHEBI:29105"/>
        <label>2</label>
        <note>catalytic</note>
    </ligand>
</feature>
<comment type="subunit">
    <text evidence="1 8">Homodimer.</text>
</comment>
<dbReference type="OrthoDB" id="9800940at2"/>
<gene>
    <name evidence="8" type="primary">rnz</name>
    <name evidence="11" type="ORF">UABAM_02186</name>
</gene>
<evidence type="ECO:0000256" key="2">
    <source>
        <dbReference type="ARBA" id="ARBA00022694"/>
    </source>
</evidence>
<dbReference type="GO" id="GO:0042781">
    <property type="term" value="F:3'-tRNA processing endoribonuclease activity"/>
    <property type="evidence" value="ECO:0007669"/>
    <property type="project" value="UniProtKB-UniRule"/>
</dbReference>
<keyword evidence="5 8" id="KW-0255">Endonuclease</keyword>
<feature type="binding site" evidence="8">
    <location>
        <position position="208"/>
    </location>
    <ligand>
        <name>Zn(2+)</name>
        <dbReference type="ChEBI" id="CHEBI:29105"/>
        <label>2</label>
        <note>catalytic</note>
    </ligand>
</feature>
<feature type="domain" description="Metallo-beta-lactamase" evidence="9">
    <location>
        <begin position="20"/>
        <end position="134"/>
    </location>
</feature>
<feature type="binding site" evidence="8">
    <location>
        <position position="63"/>
    </location>
    <ligand>
        <name>Zn(2+)</name>
        <dbReference type="ChEBI" id="CHEBI:29105"/>
        <label>1</label>
        <note>catalytic</note>
    </ligand>
</feature>
<keyword evidence="4 8" id="KW-0479">Metal-binding</keyword>
<comment type="function">
    <text evidence="8">Zinc phosphodiesterase, which displays some tRNA 3'-processing endonuclease activity. Probably involved in tRNA maturation, by removing a 3'-trailer from precursor tRNA.</text>
</comment>
<organism evidence="11 12">
    <name type="scientific">Uabimicrobium amorphum</name>
    <dbReference type="NCBI Taxonomy" id="2596890"/>
    <lineage>
        <taxon>Bacteria</taxon>
        <taxon>Pseudomonadati</taxon>
        <taxon>Planctomycetota</taxon>
        <taxon>Candidatus Uabimicrobiia</taxon>
        <taxon>Candidatus Uabimicrobiales</taxon>
        <taxon>Candidatus Uabimicrobiaceae</taxon>
        <taxon>Candidatus Uabimicrobium</taxon>
    </lineage>
</organism>
<accession>A0A5S9IM22</accession>